<reference evidence="8 9" key="1">
    <citation type="submission" date="2018-06" db="EMBL/GenBank/DDBJ databases">
        <title>Echinicola strongylocentroti sp. nov., isolated from a sea urchin Strongylocentrotus intermedius.</title>
        <authorList>
            <person name="Bae S.S."/>
        </authorList>
    </citation>
    <scope>NUCLEOTIDE SEQUENCE [LARGE SCALE GENOMIC DNA]</scope>
    <source>
        <strain evidence="8 9">MEBiC08714</strain>
    </source>
</reference>
<dbReference type="InterPro" id="IPR001555">
    <property type="entry name" value="GART_AS"/>
</dbReference>
<dbReference type="PROSITE" id="PS00373">
    <property type="entry name" value="GART"/>
    <property type="match status" value="1"/>
</dbReference>
<evidence type="ECO:0000313" key="8">
    <source>
        <dbReference type="EMBL" id="AWW30664.1"/>
    </source>
</evidence>
<sequence>MKKIAILASGNGSNAEEIIKHFDGSTKGKVAVIASNKKDAYVLERAKNHDIPFFSFNRKEMEEAVLEKAFEELDVDLVVLAGFLLKVPDGLIHMFPERIINIHPALLPKFGGKGMYGMRVHEAVKAKREKETGITIHYVNEKYDDGRVIFQENVTVDENDTPEDIAKKVHALEHKYFPKVIESLL</sequence>
<protein>
    <recommendedName>
        <fullName evidence="6">Phosphoribosylglycinamide formyltransferase</fullName>
        <ecNumber evidence="6">2.1.2.2</ecNumber>
    </recommendedName>
    <alternativeName>
        <fullName evidence="6">5'-phosphoribosylglycinamide transformylase</fullName>
    </alternativeName>
    <alternativeName>
        <fullName evidence="6">GAR transformylase</fullName>
        <shortName evidence="6">GART</shortName>
    </alternativeName>
</protein>
<dbReference type="PANTHER" id="PTHR43369">
    <property type="entry name" value="PHOSPHORIBOSYLGLYCINAMIDE FORMYLTRANSFERASE"/>
    <property type="match status" value="1"/>
</dbReference>
<comment type="function">
    <text evidence="6">Catalyzes the transfer of a formyl group from 10-formyltetrahydrofolate to 5-phospho-ribosyl-glycinamide (GAR), producing 5-phospho-ribosyl-N-formylglycinamide (FGAR) and tetrahydrofolate.</text>
</comment>
<evidence type="ECO:0000256" key="3">
    <source>
        <dbReference type="ARBA" id="ARBA00022755"/>
    </source>
</evidence>
<dbReference type="EC" id="2.1.2.2" evidence="6"/>
<dbReference type="Gene3D" id="3.40.50.170">
    <property type="entry name" value="Formyl transferase, N-terminal domain"/>
    <property type="match status" value="1"/>
</dbReference>
<dbReference type="SUPFAM" id="SSF53328">
    <property type="entry name" value="Formyltransferase"/>
    <property type="match status" value="1"/>
</dbReference>
<feature type="active site" description="Proton donor" evidence="6">
    <location>
        <position position="103"/>
    </location>
</feature>
<comment type="catalytic activity">
    <reaction evidence="5 6">
        <text>N(1)-(5-phospho-beta-D-ribosyl)glycinamide + (6R)-10-formyltetrahydrofolate = N(2)-formyl-N(1)-(5-phospho-beta-D-ribosyl)glycinamide + (6S)-5,6,7,8-tetrahydrofolate + H(+)</text>
        <dbReference type="Rhea" id="RHEA:15053"/>
        <dbReference type="ChEBI" id="CHEBI:15378"/>
        <dbReference type="ChEBI" id="CHEBI:57453"/>
        <dbReference type="ChEBI" id="CHEBI:143788"/>
        <dbReference type="ChEBI" id="CHEBI:147286"/>
        <dbReference type="ChEBI" id="CHEBI:195366"/>
        <dbReference type="EC" id="2.1.2.2"/>
    </reaction>
</comment>
<keyword evidence="9" id="KW-1185">Reference proteome</keyword>
<comment type="caution">
    <text evidence="6">Lacks conserved residue(s) required for the propagation of feature annotation.</text>
</comment>
<dbReference type="PANTHER" id="PTHR43369:SF2">
    <property type="entry name" value="PHOSPHORIBOSYLGLYCINAMIDE FORMYLTRANSFERASE"/>
    <property type="match status" value="1"/>
</dbReference>
<dbReference type="Pfam" id="PF00551">
    <property type="entry name" value="Formyl_trans_N"/>
    <property type="match status" value="1"/>
</dbReference>
<proteinExistence type="inferred from homology"/>
<evidence type="ECO:0000256" key="6">
    <source>
        <dbReference type="HAMAP-Rule" id="MF_01930"/>
    </source>
</evidence>
<accession>A0A2Z4II85</accession>
<evidence type="ECO:0000256" key="1">
    <source>
        <dbReference type="ARBA" id="ARBA00005054"/>
    </source>
</evidence>
<dbReference type="AlphaFoldDB" id="A0A2Z4II85"/>
<organism evidence="8 9">
    <name type="scientific">Echinicola strongylocentroti</name>
    <dbReference type="NCBI Taxonomy" id="1795355"/>
    <lineage>
        <taxon>Bacteria</taxon>
        <taxon>Pseudomonadati</taxon>
        <taxon>Bacteroidota</taxon>
        <taxon>Cytophagia</taxon>
        <taxon>Cytophagales</taxon>
        <taxon>Cyclobacteriaceae</taxon>
        <taxon>Echinicola</taxon>
    </lineage>
</organism>
<feature type="binding site" evidence="6">
    <location>
        <begin position="12"/>
        <end position="14"/>
    </location>
    <ligand>
        <name>N(1)-(5-phospho-beta-D-ribosyl)glycinamide</name>
        <dbReference type="ChEBI" id="CHEBI:143788"/>
    </ligand>
</feature>
<keyword evidence="3 6" id="KW-0658">Purine biosynthesis</keyword>
<feature type="domain" description="Formyl transferase N-terminal" evidence="7">
    <location>
        <begin position="2"/>
        <end position="181"/>
    </location>
</feature>
<feature type="binding site" evidence="6">
    <location>
        <position position="58"/>
    </location>
    <ligand>
        <name>(6R)-10-formyltetrahydrofolate</name>
        <dbReference type="ChEBI" id="CHEBI:195366"/>
    </ligand>
</feature>
<dbReference type="EMBL" id="CP030041">
    <property type="protein sequence ID" value="AWW30664.1"/>
    <property type="molecule type" value="Genomic_DNA"/>
</dbReference>
<evidence type="ECO:0000256" key="4">
    <source>
        <dbReference type="ARBA" id="ARBA00038440"/>
    </source>
</evidence>
<evidence type="ECO:0000256" key="5">
    <source>
        <dbReference type="ARBA" id="ARBA00047664"/>
    </source>
</evidence>
<dbReference type="OrthoDB" id="9806170at2"/>
<name>A0A2Z4II85_9BACT</name>
<dbReference type="NCBIfam" id="TIGR00639">
    <property type="entry name" value="PurN"/>
    <property type="match status" value="1"/>
</dbReference>
<dbReference type="GO" id="GO:0005829">
    <property type="term" value="C:cytosol"/>
    <property type="evidence" value="ECO:0007669"/>
    <property type="project" value="TreeGrafter"/>
</dbReference>
<dbReference type="InterPro" id="IPR036477">
    <property type="entry name" value="Formyl_transf_N_sf"/>
</dbReference>
<dbReference type="UniPathway" id="UPA00074">
    <property type="reaction ID" value="UER00126"/>
</dbReference>
<dbReference type="HAMAP" id="MF_01930">
    <property type="entry name" value="PurN"/>
    <property type="match status" value="1"/>
</dbReference>
<dbReference type="InterPro" id="IPR002376">
    <property type="entry name" value="Formyl_transf_N"/>
</dbReference>
<gene>
    <name evidence="6 8" type="primary">purN</name>
    <name evidence="8" type="ORF">DN752_11295</name>
</gene>
<evidence type="ECO:0000313" key="9">
    <source>
        <dbReference type="Proteomes" id="UP000248688"/>
    </source>
</evidence>
<dbReference type="CDD" id="cd08645">
    <property type="entry name" value="FMT_core_GART"/>
    <property type="match status" value="1"/>
</dbReference>
<keyword evidence="2 6" id="KW-0808">Transferase</keyword>
<dbReference type="InterPro" id="IPR004607">
    <property type="entry name" value="GART"/>
</dbReference>
<evidence type="ECO:0000259" key="7">
    <source>
        <dbReference type="Pfam" id="PF00551"/>
    </source>
</evidence>
<dbReference type="Proteomes" id="UP000248688">
    <property type="component" value="Chromosome"/>
</dbReference>
<feature type="site" description="Raises pKa of active site His" evidence="6">
    <location>
        <position position="144"/>
    </location>
</feature>
<dbReference type="GO" id="GO:0006189">
    <property type="term" value="P:'de novo' IMP biosynthetic process"/>
    <property type="evidence" value="ECO:0007669"/>
    <property type="project" value="UniProtKB-UniRule"/>
</dbReference>
<comment type="pathway">
    <text evidence="1 6">Purine metabolism; IMP biosynthesis via de novo pathway; N(2)-formyl-N(1)-(5-phospho-D-ribosyl)glycinamide from N(1)-(5-phospho-D-ribosyl)glycinamide (10-formyl THF route): step 1/1.</text>
</comment>
<dbReference type="KEGG" id="est:DN752_11295"/>
<dbReference type="GO" id="GO:0004644">
    <property type="term" value="F:phosphoribosylglycinamide formyltransferase activity"/>
    <property type="evidence" value="ECO:0007669"/>
    <property type="project" value="UniProtKB-UniRule"/>
</dbReference>
<dbReference type="RefSeq" id="WP_112784044.1">
    <property type="nucleotide sequence ID" value="NZ_CP030041.1"/>
</dbReference>
<evidence type="ECO:0000256" key="2">
    <source>
        <dbReference type="ARBA" id="ARBA00022679"/>
    </source>
</evidence>
<feature type="binding site" evidence="6">
    <location>
        <position position="101"/>
    </location>
    <ligand>
        <name>(6R)-10-formyltetrahydrofolate</name>
        <dbReference type="ChEBI" id="CHEBI:195366"/>
    </ligand>
</feature>
<comment type="similarity">
    <text evidence="4 6">Belongs to the GART family.</text>
</comment>